<dbReference type="EC" id="6.1.1.3" evidence="12"/>
<dbReference type="GO" id="GO:0004829">
    <property type="term" value="F:threonine-tRNA ligase activity"/>
    <property type="evidence" value="ECO:0007669"/>
    <property type="project" value="UniProtKB-UniRule"/>
</dbReference>
<comment type="cofactor">
    <cofactor evidence="12">
        <name>Zn(2+)</name>
        <dbReference type="ChEBI" id="CHEBI:29105"/>
    </cofactor>
    <text evidence="12">Binds 1 zinc ion per subunit.</text>
</comment>
<comment type="subunit">
    <text evidence="12">Homodimer.</text>
</comment>
<evidence type="ECO:0000256" key="3">
    <source>
        <dbReference type="ARBA" id="ARBA00022598"/>
    </source>
</evidence>
<reference evidence="14" key="2">
    <citation type="journal article" date="2021" name="Microbiome">
        <title>Successional dynamics and alternative stable states in a saline activated sludge microbial community over 9 years.</title>
        <authorList>
            <person name="Wang Y."/>
            <person name="Ye J."/>
            <person name="Ju F."/>
            <person name="Liu L."/>
            <person name="Boyd J.A."/>
            <person name="Deng Y."/>
            <person name="Parks D.H."/>
            <person name="Jiang X."/>
            <person name="Yin X."/>
            <person name="Woodcroft B.J."/>
            <person name="Tyson G.W."/>
            <person name="Hugenholtz P."/>
            <person name="Polz M.F."/>
            <person name="Zhang T."/>
        </authorList>
    </citation>
    <scope>NUCLEOTIDE SEQUENCE</scope>
    <source>
        <strain evidence="14">HKST-UBA09</strain>
    </source>
</reference>
<evidence type="ECO:0000256" key="9">
    <source>
        <dbReference type="ARBA" id="ARBA00022917"/>
    </source>
</evidence>
<comment type="caution">
    <text evidence="14">The sequence shown here is derived from an EMBL/GenBank/DDBJ whole genome shotgun (WGS) entry which is preliminary data.</text>
</comment>
<feature type="binding site" evidence="12">
    <location>
        <position position="485"/>
    </location>
    <ligand>
        <name>Zn(2+)</name>
        <dbReference type="ChEBI" id="CHEBI:29105"/>
        <note>catalytic</note>
    </ligand>
</feature>
<dbReference type="InterPro" id="IPR047246">
    <property type="entry name" value="ThrRS_anticodon"/>
</dbReference>
<dbReference type="Gene3D" id="3.30.980.10">
    <property type="entry name" value="Threonyl-trna Synthetase, Chain A, domain 2"/>
    <property type="match status" value="1"/>
</dbReference>
<comment type="subcellular location">
    <subcellularLocation>
        <location evidence="12">Cytoplasm</location>
    </subcellularLocation>
</comment>
<dbReference type="EMBL" id="JAGQLF010000095">
    <property type="protein sequence ID" value="MCA9387350.1"/>
    <property type="molecule type" value="Genomic_DNA"/>
</dbReference>
<reference evidence="14" key="1">
    <citation type="submission" date="2020-04" db="EMBL/GenBank/DDBJ databases">
        <authorList>
            <person name="Zhang T."/>
        </authorList>
    </citation>
    <scope>NUCLEOTIDE SEQUENCE</scope>
    <source>
        <strain evidence="14">HKST-UBA09</strain>
    </source>
</reference>
<dbReference type="HAMAP" id="MF_00184">
    <property type="entry name" value="Thr_tRNA_synth"/>
    <property type="match status" value="1"/>
</dbReference>
<keyword evidence="10 12" id="KW-0030">Aminoacyl-tRNA synthetase</keyword>
<dbReference type="AlphaFoldDB" id="A0A955LAS2"/>
<dbReference type="InterPro" id="IPR002314">
    <property type="entry name" value="aa-tRNA-synt_IIb"/>
</dbReference>
<dbReference type="InterPro" id="IPR002320">
    <property type="entry name" value="Thr-tRNA-ligase_IIa"/>
</dbReference>
<dbReference type="InterPro" id="IPR036621">
    <property type="entry name" value="Anticodon-bd_dom_sf"/>
</dbReference>
<dbReference type="GO" id="GO:0005737">
    <property type="term" value="C:cytoplasm"/>
    <property type="evidence" value="ECO:0007669"/>
    <property type="project" value="UniProtKB-SubCell"/>
</dbReference>
<dbReference type="PANTHER" id="PTHR11451:SF44">
    <property type="entry name" value="THREONINE--TRNA LIGASE, CHLOROPLASTIC_MITOCHONDRIAL 2"/>
    <property type="match status" value="1"/>
</dbReference>
<evidence type="ECO:0000256" key="8">
    <source>
        <dbReference type="ARBA" id="ARBA00022884"/>
    </source>
</evidence>
<dbReference type="SUPFAM" id="SSF55681">
    <property type="entry name" value="Class II aaRS and biotin synthetases"/>
    <property type="match status" value="1"/>
</dbReference>
<dbReference type="PRINTS" id="PR01047">
    <property type="entry name" value="TRNASYNTHTHR"/>
</dbReference>
<dbReference type="InterPro" id="IPR006195">
    <property type="entry name" value="aa-tRNA-synth_II"/>
</dbReference>
<name>A0A955LAS2_9BACT</name>
<dbReference type="NCBIfam" id="TIGR00418">
    <property type="entry name" value="thrS"/>
    <property type="match status" value="1"/>
</dbReference>
<dbReference type="Gene3D" id="3.40.50.800">
    <property type="entry name" value="Anticodon-binding domain"/>
    <property type="match status" value="1"/>
</dbReference>
<dbReference type="GO" id="GO:0005524">
    <property type="term" value="F:ATP binding"/>
    <property type="evidence" value="ECO:0007669"/>
    <property type="project" value="UniProtKB-UniRule"/>
</dbReference>
<comment type="caution">
    <text evidence="12">Lacks conserved residue(s) required for the propagation of feature annotation.</text>
</comment>
<dbReference type="InterPro" id="IPR033728">
    <property type="entry name" value="ThrRS_core"/>
</dbReference>
<dbReference type="GO" id="GO:0046872">
    <property type="term" value="F:metal ion binding"/>
    <property type="evidence" value="ECO:0007669"/>
    <property type="project" value="UniProtKB-KW"/>
</dbReference>
<dbReference type="CDD" id="cd00860">
    <property type="entry name" value="ThrRS_anticodon"/>
    <property type="match status" value="1"/>
</dbReference>
<dbReference type="InterPro" id="IPR045864">
    <property type="entry name" value="aa-tRNA-synth_II/BPL/LPL"/>
</dbReference>
<feature type="domain" description="Aminoacyl-transfer RNA synthetases class-II family profile" evidence="13">
    <location>
        <begin position="242"/>
        <end position="507"/>
    </location>
</feature>
<evidence type="ECO:0000313" key="15">
    <source>
        <dbReference type="Proteomes" id="UP000714915"/>
    </source>
</evidence>
<dbReference type="Pfam" id="PF07973">
    <property type="entry name" value="tRNA_SAD"/>
    <property type="match status" value="1"/>
</dbReference>
<dbReference type="PANTHER" id="PTHR11451">
    <property type="entry name" value="THREONINE-TRNA LIGASE"/>
    <property type="match status" value="1"/>
</dbReference>
<dbReference type="FunFam" id="3.30.930.10:FF:000002">
    <property type="entry name" value="Threonine--tRNA ligase"/>
    <property type="match status" value="1"/>
</dbReference>
<keyword evidence="12" id="KW-0963">Cytoplasm</keyword>
<accession>A0A955LAS2</accession>
<feature type="binding site" evidence="12">
    <location>
        <position position="356"/>
    </location>
    <ligand>
        <name>Zn(2+)</name>
        <dbReference type="ChEBI" id="CHEBI:29105"/>
        <note>catalytic</note>
    </ligand>
</feature>
<dbReference type="Pfam" id="PF00587">
    <property type="entry name" value="tRNA-synt_2b"/>
    <property type="match status" value="1"/>
</dbReference>
<evidence type="ECO:0000256" key="2">
    <source>
        <dbReference type="ARBA" id="ARBA00022555"/>
    </source>
</evidence>
<evidence type="ECO:0000256" key="1">
    <source>
        <dbReference type="ARBA" id="ARBA00008226"/>
    </source>
</evidence>
<dbReference type="InterPro" id="IPR004154">
    <property type="entry name" value="Anticodon-bd"/>
</dbReference>
<keyword evidence="2 12" id="KW-0820">tRNA-binding</keyword>
<dbReference type="SMART" id="SM00863">
    <property type="entry name" value="tRNA_SAD"/>
    <property type="match status" value="1"/>
</dbReference>
<sequence>MKNNDKYEESSLYKIRHTCEHVFNQAVEELYPGKVMRAMGPPIENGWYNDSRWDTEISEQDFGKIEKRMQKIISANLPLIRKDITADEAKKMFGHNPFKMEFIEEYVKEGKDLTVYYTGDPEAEAGSYKRKVAGEVAAELPGDAVFVDLCKGPHANSTGEIKAFKLLSVAGAYWRGDEKNEMLTRVYGTAFESKEELDEYINMIEEAKKRDHRKLAKDLDLIVFSDLVGAGLPMYTPRGSILRNAVYNFSRELNQKIGYHEVNTPNFNRAELFKISGHYDKYKDDMLKVISNYSDEEMYFKPMNCPQHTQLYASQMRSYKDLPYRVADFSNLARDERPGELHGILRSRVFTQDDGHAFVRPDQIADEFKNVQSAINEALEVYGLDYYVRLSLRDVKEKEKYLGEDEVWEKAEAKLKDLVKDLGVEYIEAPGEAAIYGPKMDFIAKDSLKREWQISTIQIDMNMPHRFGLKYIDQDGSEQEPVMIHRAIVGSERFIGIIIEHFAGAFPVWMSPDQVTVLPVSEKHAEYTDAINKKLKEAGIRILEAEVNETLGNKIRKAQSMKVPYMLIVGDKEKDKKTVNVRLRSGEELGEMPLEVLIERVKGKIESKSLDL</sequence>
<evidence type="ECO:0000313" key="14">
    <source>
        <dbReference type="EMBL" id="MCA9387350.1"/>
    </source>
</evidence>
<evidence type="ECO:0000256" key="5">
    <source>
        <dbReference type="ARBA" id="ARBA00022741"/>
    </source>
</evidence>
<dbReference type="InterPro" id="IPR012947">
    <property type="entry name" value="tRNA_SAD"/>
</dbReference>
<evidence type="ECO:0000256" key="11">
    <source>
        <dbReference type="ARBA" id="ARBA00049515"/>
    </source>
</evidence>
<gene>
    <name evidence="12" type="primary">thrS</name>
    <name evidence="14" type="ORF">KC669_04925</name>
</gene>
<dbReference type="Pfam" id="PF03129">
    <property type="entry name" value="HGTP_anticodon"/>
    <property type="match status" value="1"/>
</dbReference>
<proteinExistence type="inferred from homology"/>
<feature type="binding site" evidence="12">
    <location>
        <position position="305"/>
    </location>
    <ligand>
        <name>Zn(2+)</name>
        <dbReference type="ChEBI" id="CHEBI:29105"/>
        <note>catalytic</note>
    </ligand>
</feature>
<keyword evidence="8 12" id="KW-0694">RNA-binding</keyword>
<comment type="catalytic activity">
    <reaction evidence="11 12">
        <text>tRNA(Thr) + L-threonine + ATP = L-threonyl-tRNA(Thr) + AMP + diphosphate + H(+)</text>
        <dbReference type="Rhea" id="RHEA:24624"/>
        <dbReference type="Rhea" id="RHEA-COMP:9670"/>
        <dbReference type="Rhea" id="RHEA-COMP:9704"/>
        <dbReference type="ChEBI" id="CHEBI:15378"/>
        <dbReference type="ChEBI" id="CHEBI:30616"/>
        <dbReference type="ChEBI" id="CHEBI:33019"/>
        <dbReference type="ChEBI" id="CHEBI:57926"/>
        <dbReference type="ChEBI" id="CHEBI:78442"/>
        <dbReference type="ChEBI" id="CHEBI:78534"/>
        <dbReference type="ChEBI" id="CHEBI:456215"/>
        <dbReference type="EC" id="6.1.1.3"/>
    </reaction>
</comment>
<dbReference type="Proteomes" id="UP000714915">
    <property type="component" value="Unassembled WGS sequence"/>
</dbReference>
<evidence type="ECO:0000256" key="4">
    <source>
        <dbReference type="ARBA" id="ARBA00022723"/>
    </source>
</evidence>
<keyword evidence="9 12" id="KW-0648">Protein biosynthesis</keyword>
<protein>
    <recommendedName>
        <fullName evidence="12">Threonine--tRNA ligase</fullName>
        <ecNumber evidence="12">6.1.1.3</ecNumber>
    </recommendedName>
    <alternativeName>
        <fullName evidence="12">Threonyl-tRNA synthetase</fullName>
        <shortName evidence="12">ThrRS</shortName>
    </alternativeName>
</protein>
<organism evidence="14 15">
    <name type="scientific">Candidatus Dojkabacteria bacterium</name>
    <dbReference type="NCBI Taxonomy" id="2099670"/>
    <lineage>
        <taxon>Bacteria</taxon>
        <taxon>Candidatus Dojkabacteria</taxon>
    </lineage>
</organism>
<dbReference type="SUPFAM" id="SSF55186">
    <property type="entry name" value="ThrRS/AlaRS common domain"/>
    <property type="match status" value="1"/>
</dbReference>
<dbReference type="CDD" id="cd00771">
    <property type="entry name" value="ThrRS_core"/>
    <property type="match status" value="1"/>
</dbReference>
<keyword evidence="3 12" id="KW-0436">Ligase</keyword>
<dbReference type="GO" id="GO:0006435">
    <property type="term" value="P:threonyl-tRNA aminoacylation"/>
    <property type="evidence" value="ECO:0007669"/>
    <property type="project" value="UniProtKB-UniRule"/>
</dbReference>
<keyword evidence="5 12" id="KW-0547">Nucleotide-binding</keyword>
<evidence type="ECO:0000256" key="12">
    <source>
        <dbReference type="HAMAP-Rule" id="MF_00184"/>
    </source>
</evidence>
<dbReference type="Gene3D" id="3.30.930.10">
    <property type="entry name" value="Bira Bifunctional Protein, Domain 2"/>
    <property type="match status" value="1"/>
</dbReference>
<evidence type="ECO:0000256" key="6">
    <source>
        <dbReference type="ARBA" id="ARBA00022833"/>
    </source>
</evidence>
<keyword evidence="4 12" id="KW-0479">Metal-binding</keyword>
<evidence type="ECO:0000259" key="13">
    <source>
        <dbReference type="PROSITE" id="PS50862"/>
    </source>
</evidence>
<dbReference type="FunFam" id="3.40.50.800:FF:000001">
    <property type="entry name" value="Threonine--tRNA ligase"/>
    <property type="match status" value="1"/>
</dbReference>
<keyword evidence="6 12" id="KW-0862">Zinc</keyword>
<dbReference type="PROSITE" id="PS50862">
    <property type="entry name" value="AA_TRNA_LIGASE_II"/>
    <property type="match status" value="1"/>
</dbReference>
<evidence type="ECO:0000256" key="7">
    <source>
        <dbReference type="ARBA" id="ARBA00022840"/>
    </source>
</evidence>
<comment type="similarity">
    <text evidence="1 12">Belongs to the class-II aminoacyl-tRNA synthetase family.</text>
</comment>
<dbReference type="SUPFAM" id="SSF52954">
    <property type="entry name" value="Class II aaRS ABD-related"/>
    <property type="match status" value="1"/>
</dbReference>
<evidence type="ECO:0000256" key="10">
    <source>
        <dbReference type="ARBA" id="ARBA00023146"/>
    </source>
</evidence>
<dbReference type="GO" id="GO:0000049">
    <property type="term" value="F:tRNA binding"/>
    <property type="evidence" value="ECO:0007669"/>
    <property type="project" value="UniProtKB-KW"/>
</dbReference>
<dbReference type="InterPro" id="IPR018163">
    <property type="entry name" value="Thr/Ala-tRNA-synth_IIc_edit"/>
</dbReference>
<keyword evidence="7 12" id="KW-0067">ATP-binding</keyword>